<evidence type="ECO:0000313" key="2">
    <source>
        <dbReference type="Proteomes" id="UP001060170"/>
    </source>
</evidence>
<keyword evidence="2" id="KW-1185">Reference proteome</keyword>
<sequence>MAHPRCQSTRLVGNCRFSNNSTRPCFSNAQIRLASSINLSPRSDSSVSLLPPLVLYRRLLRIHRALPIEMRSLGDTYVKVSISRSYVETVTENDLYHLAFKDEFRRCRSIDNPIQIIGFLGQWKTYLDNLQDTKHTASSGNPSINLGKKLPEDLLEKLSPEQVGQLFELLKATKEIWVDVDKTESKD</sequence>
<organism evidence="1 2">
    <name type="scientific">Puccinia striiformis f. sp. tritici</name>
    <dbReference type="NCBI Taxonomy" id="168172"/>
    <lineage>
        <taxon>Eukaryota</taxon>
        <taxon>Fungi</taxon>
        <taxon>Dikarya</taxon>
        <taxon>Basidiomycota</taxon>
        <taxon>Pucciniomycotina</taxon>
        <taxon>Pucciniomycetes</taxon>
        <taxon>Pucciniales</taxon>
        <taxon>Pucciniaceae</taxon>
        <taxon>Puccinia</taxon>
    </lineage>
</organism>
<comment type="caution">
    <text evidence="1">The sequence shown here is derived from an EMBL/GenBank/DDBJ whole genome shotgun (WGS) entry which is preliminary data.</text>
</comment>
<protein>
    <submittedName>
        <fullName evidence="1">Uncharacterized protein</fullName>
    </submittedName>
</protein>
<proteinExistence type="predicted"/>
<reference evidence="2" key="1">
    <citation type="journal article" date="2018" name="BMC Genomics">
        <title>Genomic insights into host adaptation between the wheat stripe rust pathogen (Puccinia striiformis f. sp. tritici) and the barley stripe rust pathogen (Puccinia striiformis f. sp. hordei).</title>
        <authorList>
            <person name="Xia C."/>
            <person name="Wang M."/>
            <person name="Yin C."/>
            <person name="Cornejo O.E."/>
            <person name="Hulbert S.H."/>
            <person name="Chen X."/>
        </authorList>
    </citation>
    <scope>NUCLEOTIDE SEQUENCE [LARGE SCALE GENOMIC DNA]</scope>
    <source>
        <strain evidence="2">93-210</strain>
    </source>
</reference>
<name>A0ACC0E1Q6_9BASI</name>
<evidence type="ECO:0000313" key="1">
    <source>
        <dbReference type="EMBL" id="KAI7943592.1"/>
    </source>
</evidence>
<gene>
    <name evidence="1" type="ORF">MJO28_011120</name>
</gene>
<accession>A0ACC0E1Q6</accession>
<reference evidence="2" key="2">
    <citation type="journal article" date="2018" name="Mol. Plant Microbe Interact.">
        <title>Genome sequence resources for the wheat stripe rust pathogen (Puccinia striiformis f. sp. tritici) and the barley stripe rust pathogen (Puccinia striiformis f. sp. hordei).</title>
        <authorList>
            <person name="Xia C."/>
            <person name="Wang M."/>
            <person name="Yin C."/>
            <person name="Cornejo O.E."/>
            <person name="Hulbert S.H."/>
            <person name="Chen X."/>
        </authorList>
    </citation>
    <scope>NUCLEOTIDE SEQUENCE [LARGE SCALE GENOMIC DNA]</scope>
    <source>
        <strain evidence="2">93-210</strain>
    </source>
</reference>
<dbReference type="Proteomes" id="UP001060170">
    <property type="component" value="Chromosome 11"/>
</dbReference>
<dbReference type="EMBL" id="CM045875">
    <property type="protein sequence ID" value="KAI7943592.1"/>
    <property type="molecule type" value="Genomic_DNA"/>
</dbReference>
<reference evidence="1 2" key="3">
    <citation type="journal article" date="2022" name="Microbiol. Spectr.">
        <title>Folding features and dynamics of 3D genome architecture in plant fungal pathogens.</title>
        <authorList>
            <person name="Xia C."/>
        </authorList>
    </citation>
    <scope>NUCLEOTIDE SEQUENCE [LARGE SCALE GENOMIC DNA]</scope>
    <source>
        <strain evidence="1 2">93-210</strain>
    </source>
</reference>